<dbReference type="Proteomes" id="UP000190657">
    <property type="component" value="Unassembled WGS sequence"/>
</dbReference>
<dbReference type="STRING" id="290054.SAMN02745114_00494"/>
<dbReference type="EMBL" id="FUWW01000004">
    <property type="protein sequence ID" value="SJZ42424.1"/>
    <property type="molecule type" value="Genomic_DNA"/>
</dbReference>
<keyword evidence="2" id="KW-1185">Reference proteome</keyword>
<gene>
    <name evidence="1" type="ORF">SAMN02745114_00494</name>
</gene>
<dbReference type="AlphaFoldDB" id="A0A1T4KJ42"/>
<sequence length="83" mass="9568">MKQSLTSKIVTSVLCFVCHSKYEKSATRSNTLANKTNNKKSYFHPIGFKTERIKCGECYLEKISPNKNVSKKRFFIFTAVVLR</sequence>
<evidence type="ECO:0000313" key="2">
    <source>
        <dbReference type="Proteomes" id="UP000190657"/>
    </source>
</evidence>
<reference evidence="2" key="1">
    <citation type="submission" date="2017-02" db="EMBL/GenBank/DDBJ databases">
        <authorList>
            <person name="Varghese N."/>
            <person name="Submissions S."/>
        </authorList>
    </citation>
    <scope>NUCLEOTIDE SEQUENCE [LARGE SCALE GENOMIC DNA]</scope>
    <source>
        <strain evidence="2">ATCC 51222</strain>
    </source>
</reference>
<proteinExistence type="predicted"/>
<evidence type="ECO:0000313" key="1">
    <source>
        <dbReference type="EMBL" id="SJZ42424.1"/>
    </source>
</evidence>
<organism evidence="1 2">
    <name type="scientific">Eubacterium coprostanoligenes</name>
    <dbReference type="NCBI Taxonomy" id="290054"/>
    <lineage>
        <taxon>Bacteria</taxon>
        <taxon>Bacillati</taxon>
        <taxon>Bacillota</taxon>
        <taxon>Clostridia</taxon>
        <taxon>Eubacteriales</taxon>
        <taxon>Eubacteriaceae</taxon>
        <taxon>Eubacterium</taxon>
    </lineage>
</organism>
<accession>A0A1T4KJ42</accession>
<name>A0A1T4KJ42_9FIRM</name>
<protein>
    <submittedName>
        <fullName evidence="1">Uncharacterized protein</fullName>
    </submittedName>
</protein>